<dbReference type="InterPro" id="IPR033434">
    <property type="entry name" value="MucB/RseB_N"/>
</dbReference>
<feature type="compositionally biased region" description="Low complexity" evidence="1">
    <location>
        <begin position="231"/>
        <end position="250"/>
    </location>
</feature>
<dbReference type="EMBL" id="JAGEOK010000051">
    <property type="protein sequence ID" value="MBO2444733.1"/>
    <property type="molecule type" value="Genomic_DNA"/>
</dbReference>
<dbReference type="Gene3D" id="2.50.20.10">
    <property type="entry name" value="Lipoprotein localisation LolA/LolB/LppX"/>
    <property type="match status" value="1"/>
</dbReference>
<feature type="region of interest" description="Disordered" evidence="1">
    <location>
        <begin position="197"/>
        <end position="250"/>
    </location>
</feature>
<evidence type="ECO:0000313" key="3">
    <source>
        <dbReference type="EMBL" id="MBO2444733.1"/>
    </source>
</evidence>
<accession>A0ABS3REU6</accession>
<comment type="caution">
    <text evidence="3">The sequence shown here is derived from an EMBL/GenBank/DDBJ whole genome shotgun (WGS) entry which is preliminary data.</text>
</comment>
<dbReference type="Proteomes" id="UP000666915">
    <property type="component" value="Unassembled WGS sequence"/>
</dbReference>
<reference evidence="3 4" key="1">
    <citation type="submission" date="2021-03" db="EMBL/GenBank/DDBJ databases">
        <authorList>
            <person name="Kanchanasin P."/>
            <person name="Saeng-In P."/>
            <person name="Phongsopitanun W."/>
            <person name="Yuki M."/>
            <person name="Kudo T."/>
            <person name="Ohkuma M."/>
            <person name="Tanasupawat S."/>
        </authorList>
    </citation>
    <scope>NUCLEOTIDE SEQUENCE [LARGE SCALE GENOMIC DNA]</scope>
    <source>
        <strain evidence="3 4">L46</strain>
    </source>
</reference>
<organism evidence="3 4">
    <name type="scientific">Actinomadura nitritigenes</name>
    <dbReference type="NCBI Taxonomy" id="134602"/>
    <lineage>
        <taxon>Bacteria</taxon>
        <taxon>Bacillati</taxon>
        <taxon>Actinomycetota</taxon>
        <taxon>Actinomycetes</taxon>
        <taxon>Streptosporangiales</taxon>
        <taxon>Thermomonosporaceae</taxon>
        <taxon>Actinomadura</taxon>
    </lineage>
</organism>
<dbReference type="Pfam" id="PF03888">
    <property type="entry name" value="MucB_RseB"/>
    <property type="match status" value="1"/>
</dbReference>
<name>A0ABS3REU6_9ACTN</name>
<dbReference type="Gene3D" id="3.30.200.100">
    <property type="entry name" value="MucB/RseB, C-terminal domain"/>
    <property type="match status" value="1"/>
</dbReference>
<sequence>MTGTPSTACHRRGRRRTLIAGGLAGAVALVWGLAGDPGAARRARSDPGAVGLLRAAADAARRVPYEGRRFLTTWNRGRSATSRVTAVHTPGDGVRYTSPAGAEGYLPDASAGDTTGFTKRTLDLLTRNYTVVRKPDTSVLGRRACVVEARRQDGTAAGRFWLDAETGLMLHRELIDATGHPVITSGFTEISFAVPAAGGVAPRPGRTRGSAVDAPAVTEAPGATGTEAEGPTSANAAPNSAAPNSAAPNSAATSILEVPLDARALDGLKRRGWPVPDRLPGHLTLYDARREAGGAVHLSYSDGLASVSVFVQRGDLPSGSLNGWKKVVRRGRTVFCRESLRRWAVTAGGGYVYTVLTDAPQSTAEAVAFDLPRAPDPFWTRLARGARRLASAADPFK</sequence>
<gene>
    <name evidence="3" type="ORF">J4557_45180</name>
</gene>
<protein>
    <recommendedName>
        <fullName evidence="2">MucB/RseB N-terminal domain-containing protein</fullName>
    </recommendedName>
</protein>
<evidence type="ECO:0000256" key="1">
    <source>
        <dbReference type="SAM" id="MobiDB-lite"/>
    </source>
</evidence>
<proteinExistence type="predicted"/>
<dbReference type="InterPro" id="IPR038484">
    <property type="entry name" value="MucB/RseB_C_sf"/>
</dbReference>
<keyword evidence="4" id="KW-1185">Reference proteome</keyword>
<feature type="compositionally biased region" description="Low complexity" evidence="1">
    <location>
        <begin position="197"/>
        <end position="209"/>
    </location>
</feature>
<evidence type="ECO:0000259" key="2">
    <source>
        <dbReference type="Pfam" id="PF03888"/>
    </source>
</evidence>
<feature type="domain" description="MucB/RseB N-terminal" evidence="2">
    <location>
        <begin position="112"/>
        <end position="194"/>
    </location>
</feature>
<dbReference type="RefSeq" id="WP_208273445.1">
    <property type="nucleotide sequence ID" value="NZ_BAAAGM010000089.1"/>
</dbReference>
<evidence type="ECO:0000313" key="4">
    <source>
        <dbReference type="Proteomes" id="UP000666915"/>
    </source>
</evidence>